<protein>
    <submittedName>
        <fullName evidence="1">Uncharacterized protein</fullName>
    </submittedName>
</protein>
<dbReference type="EMBL" id="KI298751">
    <property type="protein sequence ID" value="ERZ98451.1"/>
    <property type="molecule type" value="Genomic_DNA"/>
</dbReference>
<organism evidence="1">
    <name type="scientific">Rhizophagus irregularis (strain DAOM 181602 / DAOM 197198 / MUCL 43194)</name>
    <name type="common">Arbuscular mycorrhizal fungus</name>
    <name type="synonym">Glomus intraradices</name>
    <dbReference type="NCBI Taxonomy" id="747089"/>
    <lineage>
        <taxon>Eukaryota</taxon>
        <taxon>Fungi</taxon>
        <taxon>Fungi incertae sedis</taxon>
        <taxon>Mucoromycota</taxon>
        <taxon>Glomeromycotina</taxon>
        <taxon>Glomeromycetes</taxon>
        <taxon>Glomerales</taxon>
        <taxon>Glomeraceae</taxon>
        <taxon>Rhizophagus</taxon>
    </lineage>
</organism>
<accession>U9STL7</accession>
<dbReference type="AlphaFoldDB" id="U9STL7"/>
<proteinExistence type="predicted"/>
<gene>
    <name evidence="1" type="ORF">GLOINDRAFT_339616</name>
</gene>
<dbReference type="HOGENOM" id="CLU_3088480_0_0_1"/>
<name>U9STL7_RHIID</name>
<evidence type="ECO:0000313" key="1">
    <source>
        <dbReference type="EMBL" id="ERZ98451.1"/>
    </source>
</evidence>
<reference evidence="1" key="1">
    <citation type="submission" date="2013-07" db="EMBL/GenBank/DDBJ databases">
        <title>The genome of an arbuscular mycorrhizal fungus provides insights into the evolution of the oldest plant symbiosis.</title>
        <authorList>
            <consortium name="DOE Joint Genome Institute"/>
            <person name="Tisserant E."/>
            <person name="Malbreil M."/>
            <person name="Kuo A."/>
            <person name="Kohler A."/>
            <person name="Symeonidi A."/>
            <person name="Balestrini R."/>
            <person name="Charron P."/>
            <person name="Duensing N."/>
            <person name="Frei-dit-Frey N."/>
            <person name="Gianinazzi-Pearson V."/>
            <person name="Gilbert B."/>
            <person name="Handa Y."/>
            <person name="Hijri M."/>
            <person name="Kaul R."/>
            <person name="Kawaguchi M."/>
            <person name="Krajinski F."/>
            <person name="Lammers P."/>
            <person name="Lapierre D."/>
            <person name="Masclaux F.G."/>
            <person name="Murat C."/>
            <person name="Morin E."/>
            <person name="Ndikumana S."/>
            <person name="Pagni M."/>
            <person name="Petitpierre D."/>
            <person name="Requena N."/>
            <person name="Rosikiewicz P."/>
            <person name="Riley R."/>
            <person name="Saito K."/>
            <person name="San Clemente H."/>
            <person name="Shapiro H."/>
            <person name="van Tuinen D."/>
            <person name="Becard G."/>
            <person name="Bonfante P."/>
            <person name="Paszkowski U."/>
            <person name="Shachar-Hill Y."/>
            <person name="Young J.P."/>
            <person name="Sanders I.R."/>
            <person name="Henrissat B."/>
            <person name="Rensing S.A."/>
            <person name="Grigoriev I.V."/>
            <person name="Corradi N."/>
            <person name="Roux C."/>
            <person name="Martin F."/>
        </authorList>
    </citation>
    <scope>NUCLEOTIDE SEQUENCE</scope>
    <source>
        <strain evidence="1">DAOM 197198</strain>
    </source>
</reference>
<sequence length="52" mass="6337">MIKTTLIQVICLFFEYANNGILRDYFSELDWNIKLRFTIHTSKNIIRRNLFI</sequence>